<dbReference type="GO" id="GO:0016020">
    <property type="term" value="C:membrane"/>
    <property type="evidence" value="ECO:0007669"/>
    <property type="project" value="UniProtKB-SubCell"/>
</dbReference>
<dbReference type="InterPro" id="IPR002794">
    <property type="entry name" value="DUF92_TMEM19"/>
</dbReference>
<dbReference type="Proteomes" id="UP000439965">
    <property type="component" value="Unassembled WGS sequence"/>
</dbReference>
<dbReference type="RefSeq" id="WP_003127399.1">
    <property type="nucleotide sequence ID" value="NZ_CABIZP010000003.1"/>
</dbReference>
<feature type="transmembrane region" description="Helical" evidence="6">
    <location>
        <begin position="85"/>
        <end position="105"/>
    </location>
</feature>
<accession>A0A366U4M2</accession>
<dbReference type="OrthoDB" id="9808500at2"/>
<dbReference type="EMBL" id="CP050485">
    <property type="protein sequence ID" value="QOG29081.1"/>
    <property type="molecule type" value="Genomic_DNA"/>
</dbReference>
<feature type="transmembrane region" description="Helical" evidence="6">
    <location>
        <begin position="111"/>
        <end position="134"/>
    </location>
</feature>
<evidence type="ECO:0000256" key="6">
    <source>
        <dbReference type="SAM" id="Phobius"/>
    </source>
</evidence>
<dbReference type="Proteomes" id="UP000516696">
    <property type="component" value="Chromosome"/>
</dbReference>
<comment type="subcellular location">
    <subcellularLocation>
        <location evidence="1">Membrane</location>
        <topology evidence="1">Multi-pass membrane protein</topology>
    </subcellularLocation>
</comment>
<evidence type="ECO:0000313" key="11">
    <source>
        <dbReference type="Proteomes" id="UP000439965"/>
    </source>
</evidence>
<keyword evidence="3 6" id="KW-0812">Transmembrane</keyword>
<evidence type="ECO:0000313" key="7">
    <source>
        <dbReference type="EMBL" id="MXS24906.1"/>
    </source>
</evidence>
<dbReference type="EMBL" id="WVTI01000002">
    <property type="protein sequence ID" value="MXS24906.1"/>
    <property type="molecule type" value="Genomic_DNA"/>
</dbReference>
<evidence type="ECO:0000313" key="9">
    <source>
        <dbReference type="EMBL" id="STD83421.1"/>
    </source>
</evidence>
<gene>
    <name evidence="8" type="ORF">EGM181_03375</name>
    <name evidence="7" type="ORF">GTI89_02280</name>
    <name evidence="9" type="ORF">NCTC12360_01886</name>
</gene>
<proteinExistence type="inferred from homology"/>
<dbReference type="AlphaFoldDB" id="A0A366U4M2"/>
<sequence length="265" mass="28156">MVFFYQFLLGLICSAFVAGSAFILQWLSLSGALAAALSGTIIIALGPWFSIFLVGFFFASSGIINHLKKKNSADDLVIKGARREAIQVLANLSPSLLALIGYASFNNENYLWAFIVGIASCTADTWGSEIGVLSKKAPRNLLTGKKLPAGLSGGVSLLGTIASFAGSGGIVLLLAICLWLSGQPLSLTALIWVLLLGFSGSIIDSLLGATIQVRYQCTVCHQFTEQKSHHQQPTKKVHGYALITNEAVNFLSNLAIVGIACFFPN</sequence>
<reference evidence="7 11" key="2">
    <citation type="submission" date="2019-04" db="EMBL/GenBank/DDBJ databases">
        <title>Step-wise assembly of the neonatal virome modulated by breast feeding.</title>
        <authorList>
            <person name="Liang G."/>
            <person name="Bushman F."/>
        </authorList>
    </citation>
    <scope>NUCLEOTIDE SEQUENCE [LARGE SCALE GENOMIC DNA]</scope>
    <source>
        <strain evidence="7 11">E3404</strain>
    </source>
</reference>
<evidence type="ECO:0000313" key="10">
    <source>
        <dbReference type="Proteomes" id="UP000254807"/>
    </source>
</evidence>
<comment type="similarity">
    <text evidence="2">Belongs to the TMEM19 family.</text>
</comment>
<dbReference type="PANTHER" id="PTHR13353:SF5">
    <property type="entry name" value="TRANSMEMBRANE PROTEIN 19"/>
    <property type="match status" value="1"/>
</dbReference>
<evidence type="ECO:0000256" key="4">
    <source>
        <dbReference type="ARBA" id="ARBA00022989"/>
    </source>
</evidence>
<organism evidence="7 11">
    <name type="scientific">Enterococcus gallinarum</name>
    <dbReference type="NCBI Taxonomy" id="1353"/>
    <lineage>
        <taxon>Bacteria</taxon>
        <taxon>Bacillati</taxon>
        <taxon>Bacillota</taxon>
        <taxon>Bacilli</taxon>
        <taxon>Lactobacillales</taxon>
        <taxon>Enterococcaceae</taxon>
        <taxon>Enterococcus</taxon>
    </lineage>
</organism>
<feature type="transmembrane region" description="Helical" evidence="6">
    <location>
        <begin position="187"/>
        <end position="207"/>
    </location>
</feature>
<evidence type="ECO:0000256" key="1">
    <source>
        <dbReference type="ARBA" id="ARBA00004141"/>
    </source>
</evidence>
<keyword evidence="4 6" id="KW-1133">Transmembrane helix</keyword>
<keyword evidence="10" id="KW-1185">Reference proteome</keyword>
<name>A0A366U4M2_ENTGA</name>
<evidence type="ECO:0000313" key="12">
    <source>
        <dbReference type="Proteomes" id="UP000516696"/>
    </source>
</evidence>
<feature type="transmembrane region" description="Helical" evidence="6">
    <location>
        <begin position="155"/>
        <end position="181"/>
    </location>
</feature>
<dbReference type="PANTHER" id="PTHR13353">
    <property type="entry name" value="TRANSMEMBRANE PROTEIN 19"/>
    <property type="match status" value="1"/>
</dbReference>
<reference evidence="9 10" key="1">
    <citation type="submission" date="2018-06" db="EMBL/GenBank/DDBJ databases">
        <authorList>
            <consortium name="Pathogen Informatics"/>
            <person name="Doyle S."/>
        </authorList>
    </citation>
    <scope>NUCLEOTIDE SEQUENCE [LARGE SCALE GENOMIC DNA]</scope>
    <source>
        <strain evidence="9 10">NCTC12360</strain>
    </source>
</reference>
<evidence type="ECO:0000256" key="5">
    <source>
        <dbReference type="ARBA" id="ARBA00023136"/>
    </source>
</evidence>
<reference evidence="8 12" key="3">
    <citation type="submission" date="2020-03" db="EMBL/GenBank/DDBJ databases">
        <title>Characterization of ganglioside-mimicking enterococci.</title>
        <authorList>
            <person name="Patry R.T."/>
            <person name="Nothaft H."/>
            <person name="Bridger R."/>
            <person name="Shajahan A."/>
            <person name="Huynh S."/>
            <person name="Sanchez S."/>
            <person name="Azadi P."/>
            <person name="Cooper K."/>
            <person name="Miller W.G."/>
            <person name="Parker C.T."/>
            <person name="Wells L."/>
            <person name="Szymanski C.M."/>
        </authorList>
    </citation>
    <scope>NUCLEOTIDE SEQUENCE [LARGE SCALE GENOMIC DNA]</scope>
    <source>
        <strain evidence="8 12">EGM181</strain>
    </source>
</reference>
<dbReference type="Pfam" id="PF01940">
    <property type="entry name" value="DUF92"/>
    <property type="match status" value="1"/>
</dbReference>
<evidence type="ECO:0000313" key="8">
    <source>
        <dbReference type="EMBL" id="QOG29081.1"/>
    </source>
</evidence>
<feature type="transmembrane region" description="Helical" evidence="6">
    <location>
        <begin position="7"/>
        <end position="27"/>
    </location>
</feature>
<evidence type="ECO:0000256" key="3">
    <source>
        <dbReference type="ARBA" id="ARBA00022692"/>
    </source>
</evidence>
<feature type="transmembrane region" description="Helical" evidence="6">
    <location>
        <begin position="33"/>
        <end position="64"/>
    </location>
</feature>
<dbReference type="Proteomes" id="UP000254807">
    <property type="component" value="Unassembled WGS sequence"/>
</dbReference>
<dbReference type="EMBL" id="UFYW01000001">
    <property type="protein sequence ID" value="STD83421.1"/>
    <property type="molecule type" value="Genomic_DNA"/>
</dbReference>
<evidence type="ECO:0000256" key="2">
    <source>
        <dbReference type="ARBA" id="ARBA00009012"/>
    </source>
</evidence>
<keyword evidence="5 6" id="KW-0472">Membrane</keyword>
<protein>
    <submittedName>
        <fullName evidence="7">DUF92 domain-containing protein</fullName>
    </submittedName>
    <submittedName>
        <fullName evidence="9">TIGR00297 family protein</fullName>
    </submittedName>
</protein>